<reference evidence="2 3" key="2">
    <citation type="submission" date="2018-11" db="EMBL/GenBank/DDBJ databases">
        <authorList>
            <consortium name="Pathogen Informatics"/>
        </authorList>
    </citation>
    <scope>NUCLEOTIDE SEQUENCE [LARGE SCALE GENOMIC DNA]</scope>
</reference>
<protein>
    <submittedName>
        <fullName evidence="4">SANT domain-containing protein</fullName>
    </submittedName>
</protein>
<evidence type="ECO:0000313" key="2">
    <source>
        <dbReference type="EMBL" id="VDP36608.1"/>
    </source>
</evidence>
<sequence>MLPHKTRANLVNYYYLSKKTTLQQTSALQQIGSRERENEETDSIPGDPSADYSSGRKTRNCINCHMWIPQLQSTLKGPMCLTCFAYWRFTNVVFYPDAIIVALKLELLLSARWKLSVRFWFLGSHGKMPTVSKRYCSKYTRPTYKLPSGLRLNPNELLMIREASYTKTAMETINHLCNSVTSTRRVTQTNESLLESMKSSFDPDYFLNEIPKWLASYDRYFEPSGKLH</sequence>
<dbReference type="EMBL" id="UZAM01014972">
    <property type="protein sequence ID" value="VDP36608.1"/>
    <property type="molecule type" value="Genomic_DNA"/>
</dbReference>
<organism evidence="4">
    <name type="scientific">Soboliphyme baturini</name>
    <dbReference type="NCBI Taxonomy" id="241478"/>
    <lineage>
        <taxon>Eukaryota</taxon>
        <taxon>Metazoa</taxon>
        <taxon>Ecdysozoa</taxon>
        <taxon>Nematoda</taxon>
        <taxon>Enoplea</taxon>
        <taxon>Dorylaimia</taxon>
        <taxon>Dioctophymatida</taxon>
        <taxon>Dioctophymatoidea</taxon>
        <taxon>Soboliphymatidae</taxon>
        <taxon>Soboliphyme</taxon>
    </lineage>
</organism>
<accession>A0A183J594</accession>
<reference evidence="4" key="1">
    <citation type="submission" date="2016-06" db="UniProtKB">
        <authorList>
            <consortium name="WormBaseParasite"/>
        </authorList>
    </citation>
    <scope>IDENTIFICATION</scope>
</reference>
<dbReference type="Proteomes" id="UP000270296">
    <property type="component" value="Unassembled WGS sequence"/>
</dbReference>
<feature type="region of interest" description="Disordered" evidence="1">
    <location>
        <begin position="29"/>
        <end position="55"/>
    </location>
</feature>
<keyword evidence="3" id="KW-1185">Reference proteome</keyword>
<evidence type="ECO:0000313" key="3">
    <source>
        <dbReference type="Proteomes" id="UP000270296"/>
    </source>
</evidence>
<evidence type="ECO:0000256" key="1">
    <source>
        <dbReference type="SAM" id="MobiDB-lite"/>
    </source>
</evidence>
<dbReference type="OrthoDB" id="10064338at2759"/>
<evidence type="ECO:0000313" key="4">
    <source>
        <dbReference type="WBParaSite" id="SBAD_0001141801-mRNA-1"/>
    </source>
</evidence>
<dbReference type="WBParaSite" id="SBAD_0001141801-mRNA-1">
    <property type="protein sequence ID" value="SBAD_0001141801-mRNA-1"/>
    <property type="gene ID" value="SBAD_0001141801"/>
</dbReference>
<gene>
    <name evidence="2" type="ORF">SBAD_LOCUS11042</name>
</gene>
<name>A0A183J594_9BILA</name>
<dbReference type="AlphaFoldDB" id="A0A183J594"/>
<proteinExistence type="predicted"/>